<evidence type="ECO:0000313" key="3">
    <source>
        <dbReference type="EMBL" id="SHE26305.1"/>
    </source>
</evidence>
<organism evidence="3 4">
    <name type="scientific">Actinomyces glycerinitolerans</name>
    <dbReference type="NCBI Taxonomy" id="1892869"/>
    <lineage>
        <taxon>Bacteria</taxon>
        <taxon>Bacillati</taxon>
        <taxon>Actinomycetota</taxon>
        <taxon>Actinomycetes</taxon>
        <taxon>Actinomycetales</taxon>
        <taxon>Actinomycetaceae</taxon>
        <taxon>Actinomyces</taxon>
    </lineage>
</organism>
<dbReference type="EMBL" id="FQTT01000013">
    <property type="protein sequence ID" value="SHE26305.1"/>
    <property type="molecule type" value="Genomic_DNA"/>
</dbReference>
<keyword evidence="4" id="KW-1185">Reference proteome</keyword>
<dbReference type="STRING" id="1892869.ACGLYG10_2555"/>
<feature type="chain" id="PRO_5012996702" description="Secreted protein" evidence="2">
    <location>
        <begin position="28"/>
        <end position="339"/>
    </location>
</feature>
<feature type="region of interest" description="Disordered" evidence="1">
    <location>
        <begin position="29"/>
        <end position="50"/>
    </location>
</feature>
<feature type="compositionally biased region" description="Low complexity" evidence="1">
    <location>
        <begin position="39"/>
        <end position="50"/>
    </location>
</feature>
<reference evidence="4" key="1">
    <citation type="submission" date="2016-09" db="EMBL/GenBank/DDBJ databases">
        <authorList>
            <person name="Strepis N."/>
        </authorList>
    </citation>
    <scope>NUCLEOTIDE SEQUENCE [LARGE SCALE GENOMIC DNA]</scope>
</reference>
<evidence type="ECO:0008006" key="5">
    <source>
        <dbReference type="Google" id="ProtNLM"/>
    </source>
</evidence>
<accession>A0A1M4S258</accession>
<dbReference type="AlphaFoldDB" id="A0A1M4S258"/>
<evidence type="ECO:0000313" key="4">
    <source>
        <dbReference type="Proteomes" id="UP000184291"/>
    </source>
</evidence>
<evidence type="ECO:0000256" key="2">
    <source>
        <dbReference type="SAM" id="SignalP"/>
    </source>
</evidence>
<feature type="signal peptide" evidence="2">
    <location>
        <begin position="1"/>
        <end position="27"/>
    </location>
</feature>
<keyword evidence="2" id="KW-0732">Signal</keyword>
<proteinExistence type="predicted"/>
<dbReference type="Proteomes" id="UP000184291">
    <property type="component" value="Unassembled WGS sequence"/>
</dbReference>
<sequence length="339" mass="35276">MRKSRAVISPILALVLCVALPTPTAAAVDGDSTRPDTTVSVGGSQSSDGGVSLEASVKVTYTMASGGAADAVTSTASQVTSVAPSCGYKPGRTGAEAAEFIGGFGDEKANRAVAAMYPGWEDYVDDTTGRWWTRYCDESAFADQDAYVEAAREFNAEHPWHVWVAEGEDPPDSEVDPAALASAVWTSVSADIPSPSIDRNPTIGESQATVVGFDTWVWATADTPTRVEIVAAVGSTSVTVIATSSGLDLSAQDAEADCTGFGIPWTPANDAKGTDCVIVFDRSSAHLGGTTPMNVDVQYSASWKSTTDRSGYLGALTTTSTVEIPVAEIQALNTNTRQP</sequence>
<evidence type="ECO:0000256" key="1">
    <source>
        <dbReference type="SAM" id="MobiDB-lite"/>
    </source>
</evidence>
<name>A0A1M4S258_9ACTO</name>
<gene>
    <name evidence="3" type="ORF">ACGLYG10_2555</name>
</gene>
<protein>
    <recommendedName>
        <fullName evidence="5">Secreted protein</fullName>
    </recommendedName>
</protein>